<evidence type="ECO:0000256" key="2">
    <source>
        <dbReference type="SAM" id="MobiDB-lite"/>
    </source>
</evidence>
<protein>
    <recommendedName>
        <fullName evidence="5">Nucleotide pyrophosphohydrolase</fullName>
    </recommendedName>
</protein>
<accession>A0A934KFH4</accession>
<name>A0A934KFH4_9BACT</name>
<dbReference type="RefSeq" id="WP_338176349.1">
    <property type="nucleotide sequence ID" value="NZ_JAEKNQ010000010.1"/>
</dbReference>
<reference evidence="3 4" key="1">
    <citation type="submission" date="2020-10" db="EMBL/GenBank/DDBJ databases">
        <title>Ca. Dormibacterota MAGs.</title>
        <authorList>
            <person name="Montgomery K."/>
        </authorList>
    </citation>
    <scope>NUCLEOTIDE SEQUENCE [LARGE SCALE GENOMIC DNA]</scope>
    <source>
        <strain evidence="3">SC8811_S16_3</strain>
    </source>
</reference>
<gene>
    <name evidence="3" type="ORF">JF888_01985</name>
</gene>
<organism evidence="3 4">
    <name type="scientific">Candidatus Dormiibacter inghamiae</name>
    <dbReference type="NCBI Taxonomy" id="3127013"/>
    <lineage>
        <taxon>Bacteria</taxon>
        <taxon>Bacillati</taxon>
        <taxon>Candidatus Dormiibacterota</taxon>
        <taxon>Candidatus Dormibacteria</taxon>
        <taxon>Candidatus Dormibacterales</taxon>
        <taxon>Candidatus Dormibacteraceae</taxon>
        <taxon>Candidatus Dormiibacter</taxon>
    </lineage>
</organism>
<feature type="compositionally biased region" description="Basic and acidic residues" evidence="2">
    <location>
        <begin position="91"/>
        <end position="104"/>
    </location>
</feature>
<comment type="caution">
    <text evidence="3">The sequence shown here is derived from an EMBL/GenBank/DDBJ whole genome shotgun (WGS) entry which is preliminary data.</text>
</comment>
<dbReference type="InterPro" id="IPR023292">
    <property type="entry name" value="NTP_PyroPHydrolase-like_dom_sf"/>
</dbReference>
<evidence type="ECO:0000313" key="4">
    <source>
        <dbReference type="Proteomes" id="UP000620075"/>
    </source>
</evidence>
<dbReference type="Gene3D" id="1.10.3420.10">
    <property type="entry name" value="putative ntp pyrophosphohydrolase like domain"/>
    <property type="match status" value="1"/>
</dbReference>
<dbReference type="SUPFAM" id="SSF101386">
    <property type="entry name" value="all-alpha NTP pyrophosphatases"/>
    <property type="match status" value="1"/>
</dbReference>
<feature type="region of interest" description="Disordered" evidence="2">
    <location>
        <begin position="91"/>
        <end position="113"/>
    </location>
</feature>
<dbReference type="AlphaFoldDB" id="A0A934KFH4"/>
<dbReference type="Proteomes" id="UP000620075">
    <property type="component" value="Unassembled WGS sequence"/>
</dbReference>
<evidence type="ECO:0000313" key="3">
    <source>
        <dbReference type="EMBL" id="MBJ7601963.1"/>
    </source>
</evidence>
<keyword evidence="1" id="KW-0175">Coiled coil</keyword>
<proteinExistence type="predicted"/>
<dbReference type="EMBL" id="JAEKNQ010000010">
    <property type="protein sequence ID" value="MBJ7601963.1"/>
    <property type="molecule type" value="Genomic_DNA"/>
</dbReference>
<evidence type="ECO:0008006" key="5">
    <source>
        <dbReference type="Google" id="ProtNLM"/>
    </source>
</evidence>
<dbReference type="Pfam" id="PF01503">
    <property type="entry name" value="PRA-PH"/>
    <property type="match status" value="1"/>
</dbReference>
<evidence type="ECO:0000256" key="1">
    <source>
        <dbReference type="SAM" id="Coils"/>
    </source>
</evidence>
<dbReference type="InterPro" id="IPR021130">
    <property type="entry name" value="PRib-ATP_PPHydrolase-like"/>
</dbReference>
<sequence>MNQEQRLVHSFHERYGLPRQEVPAWPGDQVLRQRILMLEEELAELRNSAQNHYLAEVADALADLLHVVYGTAVACGIDLEPIFAEIHRANMTKDRHERRPDGKPAKGPAYVAPDVRPLLEEQRRLAVATTR</sequence>
<feature type="coiled-coil region" evidence="1">
    <location>
        <begin position="28"/>
        <end position="55"/>
    </location>
</feature>